<reference evidence="1" key="2">
    <citation type="submission" date="2020-09" db="EMBL/GenBank/DDBJ databases">
        <authorList>
            <person name="Sun Q."/>
            <person name="Ohkuma M."/>
        </authorList>
    </citation>
    <scope>NUCLEOTIDE SEQUENCE</scope>
    <source>
        <strain evidence="1">JCM 5069</strain>
    </source>
</reference>
<reference evidence="1" key="1">
    <citation type="journal article" date="2014" name="Int. J. Syst. Evol. Microbiol.">
        <title>Complete genome sequence of Corynebacterium casei LMG S-19264T (=DSM 44701T), isolated from a smear-ripened cheese.</title>
        <authorList>
            <consortium name="US DOE Joint Genome Institute (JGI-PGF)"/>
            <person name="Walter F."/>
            <person name="Albersmeier A."/>
            <person name="Kalinowski J."/>
            <person name="Ruckert C."/>
        </authorList>
    </citation>
    <scope>NUCLEOTIDE SEQUENCE</scope>
    <source>
        <strain evidence="1">JCM 5069</strain>
    </source>
</reference>
<sequence length="137" mass="14674">MLRVQSGRLRRRAAVVGRWGAGPAAHERVRVTGLWLEGVAIGTGRAGRSAGPFGAGAALRSRLASDELNAEPIPGAVLPAWAIDKIRTDFVARPTHHPARELLTRLHRCEAGRGEGERNPAFIEVLPRLGVSLAQLP</sequence>
<evidence type="ECO:0000313" key="2">
    <source>
        <dbReference type="Proteomes" id="UP000603708"/>
    </source>
</evidence>
<keyword evidence="2" id="KW-1185">Reference proteome</keyword>
<accession>A0A919GLZ2</accession>
<organism evidence="1 2">
    <name type="scientific">Streptomyces sulfonofaciens</name>
    <dbReference type="NCBI Taxonomy" id="68272"/>
    <lineage>
        <taxon>Bacteria</taxon>
        <taxon>Bacillati</taxon>
        <taxon>Actinomycetota</taxon>
        <taxon>Actinomycetes</taxon>
        <taxon>Kitasatosporales</taxon>
        <taxon>Streptomycetaceae</taxon>
        <taxon>Streptomyces</taxon>
    </lineage>
</organism>
<gene>
    <name evidence="1" type="ORF">GCM10018793_61840</name>
</gene>
<comment type="caution">
    <text evidence="1">The sequence shown here is derived from an EMBL/GenBank/DDBJ whole genome shotgun (WGS) entry which is preliminary data.</text>
</comment>
<dbReference type="Proteomes" id="UP000603708">
    <property type="component" value="Unassembled WGS sequence"/>
</dbReference>
<proteinExistence type="predicted"/>
<dbReference type="EMBL" id="BNCD01000026">
    <property type="protein sequence ID" value="GHH87139.1"/>
    <property type="molecule type" value="Genomic_DNA"/>
</dbReference>
<name>A0A919GLZ2_9ACTN</name>
<evidence type="ECO:0000313" key="1">
    <source>
        <dbReference type="EMBL" id="GHH87139.1"/>
    </source>
</evidence>
<protein>
    <submittedName>
        <fullName evidence="1">Uncharacterized protein</fullName>
    </submittedName>
</protein>
<dbReference type="AlphaFoldDB" id="A0A919GLZ2"/>